<proteinExistence type="predicted"/>
<dbReference type="GO" id="GO:0003723">
    <property type="term" value="F:RNA binding"/>
    <property type="evidence" value="ECO:0007669"/>
    <property type="project" value="InterPro"/>
</dbReference>
<dbReference type="GO" id="GO:0009982">
    <property type="term" value="F:pseudouridine synthase activity"/>
    <property type="evidence" value="ECO:0007669"/>
    <property type="project" value="InterPro"/>
</dbReference>
<dbReference type="Gene3D" id="3.30.2350.20">
    <property type="entry name" value="TruD, catalytic domain"/>
    <property type="match status" value="1"/>
</dbReference>
<reference evidence="3" key="3">
    <citation type="submission" date="2015-06" db="UniProtKB">
        <authorList>
            <consortium name="EnsemblProtists"/>
        </authorList>
    </citation>
    <scope>IDENTIFICATION</scope>
</reference>
<dbReference type="SUPFAM" id="SSF55120">
    <property type="entry name" value="Pseudouridine synthase"/>
    <property type="match status" value="1"/>
</dbReference>
<sequence length="194" mass="21237">MAHPKAPFPAAKQRPASVAGSSGSGSRKPGMRRGAEKVEIGTSHYTEREHNVEAAGSLTNSIRWGDFIVIECRMLDGSPVTVRGQHPQARRESHVRFVLKKMGWDTMSAVIAICSSMRACGVRVSPSQLSYAGVKDKNALTFQEVTLEGVKKEEVERSAGRLEHGLNMSNIEYCDEPIALGQLHGNLFHVVIRN</sequence>
<evidence type="ECO:0008006" key="5">
    <source>
        <dbReference type="Google" id="ProtNLM"/>
    </source>
</evidence>
<dbReference type="InterPro" id="IPR020119">
    <property type="entry name" value="PsdUridine_synth_TruD_CS"/>
</dbReference>
<dbReference type="PaxDb" id="55529-EKX30920"/>
<evidence type="ECO:0000313" key="4">
    <source>
        <dbReference type="Proteomes" id="UP000011087"/>
    </source>
</evidence>
<evidence type="ECO:0000256" key="1">
    <source>
        <dbReference type="SAM" id="MobiDB-lite"/>
    </source>
</evidence>
<dbReference type="GeneID" id="17287638"/>
<dbReference type="GO" id="GO:0001522">
    <property type="term" value="P:pseudouridine synthesis"/>
    <property type="evidence" value="ECO:0007669"/>
    <property type="project" value="InterPro"/>
</dbReference>
<dbReference type="Proteomes" id="UP000011087">
    <property type="component" value="Unassembled WGS sequence"/>
</dbReference>
<feature type="non-terminal residue" evidence="2">
    <location>
        <position position="194"/>
    </location>
</feature>
<dbReference type="KEGG" id="gtt:GUITHDRAFT_149613"/>
<dbReference type="GO" id="GO:0005634">
    <property type="term" value="C:nucleus"/>
    <property type="evidence" value="ECO:0007669"/>
    <property type="project" value="TreeGrafter"/>
</dbReference>
<dbReference type="InterPro" id="IPR042214">
    <property type="entry name" value="TruD_catalytic"/>
</dbReference>
<protein>
    <recommendedName>
        <fullName evidence="5">TRUD domain-containing protein</fullName>
    </recommendedName>
</protein>
<reference evidence="2 4" key="1">
    <citation type="journal article" date="2012" name="Nature">
        <title>Algal genomes reveal evolutionary mosaicism and the fate of nucleomorphs.</title>
        <authorList>
            <consortium name="DOE Joint Genome Institute"/>
            <person name="Curtis B.A."/>
            <person name="Tanifuji G."/>
            <person name="Burki F."/>
            <person name="Gruber A."/>
            <person name="Irimia M."/>
            <person name="Maruyama S."/>
            <person name="Arias M.C."/>
            <person name="Ball S.G."/>
            <person name="Gile G.H."/>
            <person name="Hirakawa Y."/>
            <person name="Hopkins J.F."/>
            <person name="Kuo A."/>
            <person name="Rensing S.A."/>
            <person name="Schmutz J."/>
            <person name="Symeonidi A."/>
            <person name="Elias M."/>
            <person name="Eveleigh R.J."/>
            <person name="Herman E.K."/>
            <person name="Klute M.J."/>
            <person name="Nakayama T."/>
            <person name="Obornik M."/>
            <person name="Reyes-Prieto A."/>
            <person name="Armbrust E.V."/>
            <person name="Aves S.J."/>
            <person name="Beiko R.G."/>
            <person name="Coutinho P."/>
            <person name="Dacks J.B."/>
            <person name="Durnford D.G."/>
            <person name="Fast N.M."/>
            <person name="Green B.R."/>
            <person name="Grisdale C.J."/>
            <person name="Hempel F."/>
            <person name="Henrissat B."/>
            <person name="Hoppner M.P."/>
            <person name="Ishida K."/>
            <person name="Kim E."/>
            <person name="Koreny L."/>
            <person name="Kroth P.G."/>
            <person name="Liu Y."/>
            <person name="Malik S.B."/>
            <person name="Maier U.G."/>
            <person name="McRose D."/>
            <person name="Mock T."/>
            <person name="Neilson J.A."/>
            <person name="Onodera N.T."/>
            <person name="Poole A.M."/>
            <person name="Pritham E.J."/>
            <person name="Richards T.A."/>
            <person name="Rocap G."/>
            <person name="Roy S.W."/>
            <person name="Sarai C."/>
            <person name="Schaack S."/>
            <person name="Shirato S."/>
            <person name="Slamovits C.H."/>
            <person name="Spencer D.F."/>
            <person name="Suzuki S."/>
            <person name="Worden A.Z."/>
            <person name="Zauner S."/>
            <person name="Barry K."/>
            <person name="Bell C."/>
            <person name="Bharti A.K."/>
            <person name="Crow J.A."/>
            <person name="Grimwood J."/>
            <person name="Kramer R."/>
            <person name="Lindquist E."/>
            <person name="Lucas S."/>
            <person name="Salamov A."/>
            <person name="McFadden G.I."/>
            <person name="Lane C.E."/>
            <person name="Keeling P.J."/>
            <person name="Gray M.W."/>
            <person name="Grigoriev I.V."/>
            <person name="Archibald J.M."/>
        </authorList>
    </citation>
    <scope>NUCLEOTIDE SEQUENCE</scope>
    <source>
        <strain evidence="2 4">CCMP2712</strain>
    </source>
</reference>
<dbReference type="OrthoDB" id="447290at2759"/>
<feature type="region of interest" description="Disordered" evidence="1">
    <location>
        <begin position="1"/>
        <end position="35"/>
    </location>
</feature>
<evidence type="ECO:0000313" key="3">
    <source>
        <dbReference type="EnsemblProtists" id="EKX30920"/>
    </source>
</evidence>
<reference evidence="4" key="2">
    <citation type="submission" date="2012-11" db="EMBL/GenBank/DDBJ databases">
        <authorList>
            <person name="Kuo A."/>
            <person name="Curtis B.A."/>
            <person name="Tanifuji G."/>
            <person name="Burki F."/>
            <person name="Gruber A."/>
            <person name="Irimia M."/>
            <person name="Maruyama S."/>
            <person name="Arias M.C."/>
            <person name="Ball S.G."/>
            <person name="Gile G.H."/>
            <person name="Hirakawa Y."/>
            <person name="Hopkins J.F."/>
            <person name="Rensing S.A."/>
            <person name="Schmutz J."/>
            <person name="Symeonidi A."/>
            <person name="Elias M."/>
            <person name="Eveleigh R.J."/>
            <person name="Herman E.K."/>
            <person name="Klute M.J."/>
            <person name="Nakayama T."/>
            <person name="Obornik M."/>
            <person name="Reyes-Prieto A."/>
            <person name="Armbrust E.V."/>
            <person name="Aves S.J."/>
            <person name="Beiko R.G."/>
            <person name="Coutinho P."/>
            <person name="Dacks J.B."/>
            <person name="Durnford D.G."/>
            <person name="Fast N.M."/>
            <person name="Green B.R."/>
            <person name="Grisdale C."/>
            <person name="Hempe F."/>
            <person name="Henrissat B."/>
            <person name="Hoppner M.P."/>
            <person name="Ishida K.-I."/>
            <person name="Kim E."/>
            <person name="Koreny L."/>
            <person name="Kroth P.G."/>
            <person name="Liu Y."/>
            <person name="Malik S.-B."/>
            <person name="Maier U.G."/>
            <person name="McRose D."/>
            <person name="Mock T."/>
            <person name="Neilson J.A."/>
            <person name="Onodera N.T."/>
            <person name="Poole A.M."/>
            <person name="Pritham E.J."/>
            <person name="Richards T.A."/>
            <person name="Rocap G."/>
            <person name="Roy S.W."/>
            <person name="Sarai C."/>
            <person name="Schaack S."/>
            <person name="Shirato S."/>
            <person name="Slamovits C.H."/>
            <person name="Spencer D.F."/>
            <person name="Suzuki S."/>
            <person name="Worden A.Z."/>
            <person name="Zauner S."/>
            <person name="Barry K."/>
            <person name="Bell C."/>
            <person name="Bharti A.K."/>
            <person name="Crow J.A."/>
            <person name="Grimwood J."/>
            <person name="Kramer R."/>
            <person name="Lindquist E."/>
            <person name="Lucas S."/>
            <person name="Salamov A."/>
            <person name="McFadden G.I."/>
            <person name="Lane C.E."/>
            <person name="Keeling P.J."/>
            <person name="Gray M.W."/>
            <person name="Grigoriev I.V."/>
            <person name="Archibald J.M."/>
        </authorList>
    </citation>
    <scope>NUCLEOTIDE SEQUENCE</scope>
    <source>
        <strain evidence="4">CCMP2712</strain>
    </source>
</reference>
<organism evidence="2">
    <name type="scientific">Guillardia theta (strain CCMP2712)</name>
    <name type="common">Cryptophyte</name>
    <dbReference type="NCBI Taxonomy" id="905079"/>
    <lineage>
        <taxon>Eukaryota</taxon>
        <taxon>Cryptophyceae</taxon>
        <taxon>Pyrenomonadales</taxon>
        <taxon>Geminigeraceae</taxon>
        <taxon>Guillardia</taxon>
    </lineage>
</organism>
<dbReference type="STRING" id="905079.L1I4Z3"/>
<dbReference type="InterPro" id="IPR020103">
    <property type="entry name" value="PsdUridine_synth_cat_dom_sf"/>
</dbReference>
<dbReference type="RefSeq" id="XP_005817900.1">
    <property type="nucleotide sequence ID" value="XM_005817843.1"/>
</dbReference>
<dbReference type="InterPro" id="IPR001656">
    <property type="entry name" value="PsdUridine_synth_TruD"/>
</dbReference>
<dbReference type="AlphaFoldDB" id="L1I4Z3"/>
<evidence type="ECO:0000313" key="2">
    <source>
        <dbReference type="EMBL" id="EKX30920.1"/>
    </source>
</evidence>
<dbReference type="PANTHER" id="PTHR13326:SF21">
    <property type="entry name" value="PSEUDOURIDYLATE SYNTHASE PUS7L"/>
    <property type="match status" value="1"/>
</dbReference>
<dbReference type="Pfam" id="PF01142">
    <property type="entry name" value="TruD"/>
    <property type="match status" value="1"/>
</dbReference>
<gene>
    <name evidence="2" type="ORF">GUITHDRAFT_149613</name>
</gene>
<dbReference type="eggNOG" id="KOG2339">
    <property type="taxonomic scope" value="Eukaryota"/>
</dbReference>
<dbReference type="HOGENOM" id="CLU_1405881_0_0_1"/>
<dbReference type="EnsemblProtists" id="EKX30920">
    <property type="protein sequence ID" value="EKX30920"/>
    <property type="gene ID" value="GUITHDRAFT_149613"/>
</dbReference>
<dbReference type="PROSITE" id="PS01268">
    <property type="entry name" value="UPF0024"/>
    <property type="match status" value="1"/>
</dbReference>
<dbReference type="PANTHER" id="PTHR13326">
    <property type="entry name" value="TRNA PSEUDOURIDINE SYNTHASE D"/>
    <property type="match status" value="1"/>
</dbReference>
<keyword evidence="4" id="KW-1185">Reference proteome</keyword>
<dbReference type="EMBL" id="JH993453">
    <property type="protein sequence ID" value="EKX30920.1"/>
    <property type="molecule type" value="Genomic_DNA"/>
</dbReference>
<name>L1I4Z3_GUITC</name>
<accession>L1I4Z3</accession>